<evidence type="ECO:0000256" key="4">
    <source>
        <dbReference type="ARBA" id="ARBA00022679"/>
    </source>
</evidence>
<evidence type="ECO:0000256" key="2">
    <source>
        <dbReference type="ARBA" id="ARBA00007441"/>
    </source>
</evidence>
<dbReference type="InterPro" id="IPR051326">
    <property type="entry name" value="Kynurenine-oxoglutarate_AT"/>
</dbReference>
<organism evidence="7 8">
    <name type="scientific">Tribonema minus</name>
    <dbReference type="NCBI Taxonomy" id="303371"/>
    <lineage>
        <taxon>Eukaryota</taxon>
        <taxon>Sar</taxon>
        <taxon>Stramenopiles</taxon>
        <taxon>Ochrophyta</taxon>
        <taxon>PX clade</taxon>
        <taxon>Xanthophyceae</taxon>
        <taxon>Tribonematales</taxon>
        <taxon>Tribonemataceae</taxon>
        <taxon>Tribonema</taxon>
    </lineage>
</organism>
<dbReference type="Gene3D" id="3.40.640.10">
    <property type="entry name" value="Type I PLP-dependent aspartate aminotransferase-like (Major domain)"/>
    <property type="match status" value="1"/>
</dbReference>
<dbReference type="PANTHER" id="PTHR43807:SF20">
    <property type="entry name" value="FI04487P"/>
    <property type="match status" value="1"/>
</dbReference>
<dbReference type="PANTHER" id="PTHR43807">
    <property type="entry name" value="FI04487P"/>
    <property type="match status" value="1"/>
</dbReference>
<evidence type="ECO:0000259" key="6">
    <source>
        <dbReference type="Pfam" id="PF00155"/>
    </source>
</evidence>
<keyword evidence="3" id="KW-0032">Aminotransferase</keyword>
<dbReference type="Proteomes" id="UP000664859">
    <property type="component" value="Unassembled WGS sequence"/>
</dbReference>
<dbReference type="AlphaFoldDB" id="A0A835Z5Y9"/>
<keyword evidence="8" id="KW-1185">Reference proteome</keyword>
<evidence type="ECO:0000313" key="8">
    <source>
        <dbReference type="Proteomes" id="UP000664859"/>
    </source>
</evidence>
<reference evidence="7" key="1">
    <citation type="submission" date="2021-02" db="EMBL/GenBank/DDBJ databases">
        <title>First Annotated Genome of the Yellow-green Alga Tribonema minus.</title>
        <authorList>
            <person name="Mahan K.M."/>
        </authorList>
    </citation>
    <scope>NUCLEOTIDE SEQUENCE</scope>
    <source>
        <strain evidence="7">UTEX B ZZ1240</strain>
    </source>
</reference>
<dbReference type="GO" id="GO:0016212">
    <property type="term" value="F:kynurenine-oxoglutarate transaminase activity"/>
    <property type="evidence" value="ECO:0007669"/>
    <property type="project" value="TreeGrafter"/>
</dbReference>
<evidence type="ECO:0000256" key="3">
    <source>
        <dbReference type="ARBA" id="ARBA00022576"/>
    </source>
</evidence>
<dbReference type="InterPro" id="IPR015422">
    <property type="entry name" value="PyrdxlP-dep_Trfase_small"/>
</dbReference>
<dbReference type="Gene3D" id="3.90.1150.10">
    <property type="entry name" value="Aspartate Aminotransferase, domain 1"/>
    <property type="match status" value="1"/>
</dbReference>
<evidence type="ECO:0000256" key="1">
    <source>
        <dbReference type="ARBA" id="ARBA00001933"/>
    </source>
</evidence>
<evidence type="ECO:0000256" key="5">
    <source>
        <dbReference type="ARBA" id="ARBA00022898"/>
    </source>
</evidence>
<name>A0A835Z5Y9_9STRA</name>
<dbReference type="FunFam" id="3.40.640.10:FF:000024">
    <property type="entry name" value="Kynurenine--oxoglutarate transaminase 3"/>
    <property type="match status" value="1"/>
</dbReference>
<comment type="cofactor">
    <cofactor evidence="1">
        <name>pyridoxal 5'-phosphate</name>
        <dbReference type="ChEBI" id="CHEBI:597326"/>
    </cofactor>
</comment>
<dbReference type="InterPro" id="IPR015421">
    <property type="entry name" value="PyrdxlP-dep_Trfase_major"/>
</dbReference>
<dbReference type="InterPro" id="IPR004839">
    <property type="entry name" value="Aminotransferase_I/II_large"/>
</dbReference>
<evidence type="ECO:0000313" key="7">
    <source>
        <dbReference type="EMBL" id="KAG5185630.1"/>
    </source>
</evidence>
<dbReference type="CDD" id="cd00609">
    <property type="entry name" value="AAT_like"/>
    <property type="match status" value="1"/>
</dbReference>
<keyword evidence="5" id="KW-0663">Pyridoxal phosphate</keyword>
<keyword evidence="4 7" id="KW-0808">Transferase</keyword>
<dbReference type="OrthoDB" id="2414662at2759"/>
<protein>
    <submittedName>
        <fullName evidence="7">Pyridoxal phosphate-dependent transferase</fullName>
    </submittedName>
</protein>
<dbReference type="GO" id="GO:0005737">
    <property type="term" value="C:cytoplasm"/>
    <property type="evidence" value="ECO:0007669"/>
    <property type="project" value="TreeGrafter"/>
</dbReference>
<accession>A0A835Z5Y9</accession>
<dbReference type="SUPFAM" id="SSF53383">
    <property type="entry name" value="PLP-dependent transferases"/>
    <property type="match status" value="1"/>
</dbReference>
<comment type="caution">
    <text evidence="7">The sequence shown here is derived from an EMBL/GenBank/DDBJ whole genome shotgun (WGS) entry which is preliminary data.</text>
</comment>
<proteinExistence type="inferred from homology"/>
<dbReference type="EMBL" id="JAFCMP010000124">
    <property type="protein sequence ID" value="KAG5185630.1"/>
    <property type="molecule type" value="Genomic_DNA"/>
</dbReference>
<sequence length="416" mass="45990">MRGLMDPTVWAEFTPLAVQHGAFNLGQGFPDWPCPDFCKQAVAKAVQENFNQYARSAGHPALVQVLAEQYSKLMGRDINGMTEVTVSMGCTEGLFAIWQALLSDGDEVVVFEPAFDVYAPQVQMAGGKCTFVPLKPDDKGGWGFDVTEFEAAFTNKTRAVLLNNPHNPTGKVFTNEELEALCNVVKKHEGVILVTDEVYERIIFDGNKHVYAASLDGMWDRTLTVSSAGKTFSTTGWKVGWVIGPEALVLQVMNVNQWVQYCVPTVLQQAVAEVLKQAEEPFEGHASYYAYLVDRYQRKRDRLVVALRDANIVPIVPEGGIFVVADTSGVLGFDGTIAEQYMQQTTPACPIMTRDWALCRWLTIEKGVCAIPPSTFYKPEHKHLAANLARFAFCKEDSTIEGAAAALHKLHVENSK</sequence>
<dbReference type="Pfam" id="PF00155">
    <property type="entry name" value="Aminotran_1_2"/>
    <property type="match status" value="1"/>
</dbReference>
<gene>
    <name evidence="7" type="ORF">JKP88DRAFT_311327</name>
</gene>
<feature type="domain" description="Aminotransferase class I/classII large" evidence="6">
    <location>
        <begin position="23"/>
        <end position="394"/>
    </location>
</feature>
<dbReference type="GO" id="GO:0030170">
    <property type="term" value="F:pyridoxal phosphate binding"/>
    <property type="evidence" value="ECO:0007669"/>
    <property type="project" value="InterPro"/>
</dbReference>
<dbReference type="InterPro" id="IPR015424">
    <property type="entry name" value="PyrdxlP-dep_Trfase"/>
</dbReference>
<comment type="similarity">
    <text evidence="2">Belongs to the class-I pyridoxal-phosphate-dependent aminotransferase family.</text>
</comment>